<evidence type="ECO:0000256" key="1">
    <source>
        <dbReference type="SAM" id="MobiDB-lite"/>
    </source>
</evidence>
<feature type="region of interest" description="Disordered" evidence="1">
    <location>
        <begin position="261"/>
        <end position="307"/>
    </location>
</feature>
<dbReference type="EMBL" id="CYGY02000027">
    <property type="protein sequence ID" value="SIT41235.1"/>
    <property type="molecule type" value="Genomic_DNA"/>
</dbReference>
<evidence type="ECO:0000313" key="3">
    <source>
        <dbReference type="Proteomes" id="UP000195569"/>
    </source>
</evidence>
<dbReference type="AlphaFoldDB" id="A0A1N7S1K4"/>
<reference evidence="2" key="1">
    <citation type="submission" date="2016-12" db="EMBL/GenBank/DDBJ databases">
        <authorList>
            <person name="Moulin L."/>
        </authorList>
    </citation>
    <scope>NUCLEOTIDE SEQUENCE [LARGE SCALE GENOMIC DNA]</scope>
    <source>
        <strain evidence="2">STM 7183</strain>
    </source>
</reference>
<protein>
    <submittedName>
        <fullName evidence="2">Uncharacterized protein</fullName>
    </submittedName>
</protein>
<gene>
    <name evidence="2" type="ORF">BN2476_270040</name>
</gene>
<evidence type="ECO:0000313" key="2">
    <source>
        <dbReference type="EMBL" id="SIT41235.1"/>
    </source>
</evidence>
<comment type="caution">
    <text evidence="2">The sequence shown here is derived from an EMBL/GenBank/DDBJ whole genome shotgun (WGS) entry which is preliminary data.</text>
</comment>
<proteinExistence type="predicted"/>
<accession>A0A1N7S1K4</accession>
<dbReference type="Proteomes" id="UP000195569">
    <property type="component" value="Unassembled WGS sequence"/>
</dbReference>
<name>A0A1N7S1K4_9BURK</name>
<organism evidence="2 3">
    <name type="scientific">Paraburkholderia piptadeniae</name>
    <dbReference type="NCBI Taxonomy" id="1701573"/>
    <lineage>
        <taxon>Bacteria</taxon>
        <taxon>Pseudomonadati</taxon>
        <taxon>Pseudomonadota</taxon>
        <taxon>Betaproteobacteria</taxon>
        <taxon>Burkholderiales</taxon>
        <taxon>Burkholderiaceae</taxon>
        <taxon>Paraburkholderia</taxon>
    </lineage>
</organism>
<sequence>MTVQRGAVAGPRKRLREKRGRFLLAGRGPCRQGIRGDPRAGPPGGQAGACAPWNPVNAALCERECLGPSHCAVGQESGPAGIDRQDKPVIIDGAGRDVWTREIQPGAHAQDDGAVWNGALRERRGLRGRATDQLFRHQSGNVVRVTPFFVRPRRHAASAGLVAVRIPRRRFNWGRFAAGNTKTPECVLPGTPDVRLPVTQTGSVSEALLIILLTTLGTPPLLFRYAVRLVRPPGRSALTSRQDRITRARLDGHTELVDFRMRVERARPDDQQDRADDQNAHVRLPPHGQGSHPNLSPAPRGGSRHPTFAASFSGPIALSTLSTQLVYRLSQLALPARAGAGFAEQYRRRGGCRCWTFLCDFNVPHAGTA</sequence>
<keyword evidence="3" id="KW-1185">Reference proteome</keyword>
<feature type="compositionally biased region" description="Basic and acidic residues" evidence="1">
    <location>
        <begin position="261"/>
        <end position="280"/>
    </location>
</feature>